<gene>
    <name evidence="2" type="ordered locus">TERTU_2782</name>
</gene>
<organism evidence="2 3">
    <name type="scientific">Teredinibacter turnerae (strain ATCC 39867 / T7901)</name>
    <dbReference type="NCBI Taxonomy" id="377629"/>
    <lineage>
        <taxon>Bacteria</taxon>
        <taxon>Pseudomonadati</taxon>
        <taxon>Pseudomonadota</taxon>
        <taxon>Gammaproteobacteria</taxon>
        <taxon>Cellvibrionales</taxon>
        <taxon>Cellvibrionaceae</taxon>
        <taxon>Teredinibacter</taxon>
    </lineage>
</organism>
<reference evidence="2 3" key="1">
    <citation type="journal article" date="2009" name="PLoS ONE">
        <title>The complete genome of Teredinibacter turnerae T7901: an intracellular endosymbiont of marine wood-boring bivalves (shipworms).</title>
        <authorList>
            <person name="Yang J.C."/>
            <person name="Madupu R."/>
            <person name="Durkin A.S."/>
            <person name="Ekborg N.A."/>
            <person name="Pedamallu C.S."/>
            <person name="Hostetler J.B."/>
            <person name="Radune D."/>
            <person name="Toms B.S."/>
            <person name="Henrissat B."/>
            <person name="Coutinho P.M."/>
            <person name="Schwarz S."/>
            <person name="Field L."/>
            <person name="Trindade-Silva A.E."/>
            <person name="Soares C.A.G."/>
            <person name="Elshahawi S."/>
            <person name="Hanora A."/>
            <person name="Schmidt E.W."/>
            <person name="Haygood M.G."/>
            <person name="Posfai J."/>
            <person name="Benner J."/>
            <person name="Madinger C."/>
            <person name="Nove J."/>
            <person name="Anton B."/>
            <person name="Chaudhary K."/>
            <person name="Foster J."/>
            <person name="Holman A."/>
            <person name="Kumar S."/>
            <person name="Lessard P.A."/>
            <person name="Luyten Y.A."/>
            <person name="Slatko B."/>
            <person name="Wood N."/>
            <person name="Wu B."/>
            <person name="Teplitski M."/>
            <person name="Mougous J.D."/>
            <person name="Ward N."/>
            <person name="Eisen J.A."/>
            <person name="Badger J.H."/>
            <person name="Distel D.L."/>
        </authorList>
    </citation>
    <scope>NUCLEOTIDE SEQUENCE [LARGE SCALE GENOMIC DNA]</scope>
    <source>
        <strain evidence="3">ATCC 39867 / T7901</strain>
    </source>
</reference>
<dbReference type="HOGENOM" id="CLU_3190058_0_0_6"/>
<dbReference type="KEGG" id="ttu:TERTU_2782"/>
<keyword evidence="3" id="KW-1185">Reference proteome</keyword>
<dbReference type="AlphaFoldDB" id="C5BMM9"/>
<dbReference type="Proteomes" id="UP000009080">
    <property type="component" value="Chromosome"/>
</dbReference>
<feature type="compositionally biased region" description="Basic and acidic residues" evidence="1">
    <location>
        <begin position="15"/>
        <end position="24"/>
    </location>
</feature>
<evidence type="ECO:0000313" key="3">
    <source>
        <dbReference type="Proteomes" id="UP000009080"/>
    </source>
</evidence>
<evidence type="ECO:0000256" key="1">
    <source>
        <dbReference type="SAM" id="MobiDB-lite"/>
    </source>
</evidence>
<evidence type="ECO:0000313" key="2">
    <source>
        <dbReference type="EMBL" id="ACR11207.1"/>
    </source>
</evidence>
<dbReference type="EMBL" id="CP001614">
    <property type="protein sequence ID" value="ACR11207.1"/>
    <property type="molecule type" value="Genomic_DNA"/>
</dbReference>
<protein>
    <submittedName>
        <fullName evidence="2">Uncharacterized protein</fullName>
    </submittedName>
</protein>
<accession>C5BMM9</accession>
<feature type="region of interest" description="Disordered" evidence="1">
    <location>
        <begin position="1"/>
        <end position="24"/>
    </location>
</feature>
<dbReference type="eggNOG" id="ENOG5032AVC">
    <property type="taxonomic scope" value="Bacteria"/>
</dbReference>
<proteinExistence type="predicted"/>
<name>C5BMM9_TERTT</name>
<sequence>MPLDLYHRKRRKSTERRDTSRSLSDDYYAYMQKLMSDNTGSNAEQA</sequence>